<proteinExistence type="predicted"/>
<evidence type="ECO:0000313" key="2">
    <source>
        <dbReference type="Proteomes" id="UP001150581"/>
    </source>
</evidence>
<organism evidence="1 2">
    <name type="scientific">Kickxella alabastrina</name>
    <dbReference type="NCBI Taxonomy" id="61397"/>
    <lineage>
        <taxon>Eukaryota</taxon>
        <taxon>Fungi</taxon>
        <taxon>Fungi incertae sedis</taxon>
        <taxon>Zoopagomycota</taxon>
        <taxon>Kickxellomycotina</taxon>
        <taxon>Kickxellomycetes</taxon>
        <taxon>Kickxellales</taxon>
        <taxon>Kickxellaceae</taxon>
        <taxon>Kickxella</taxon>
    </lineage>
</organism>
<reference evidence="1" key="1">
    <citation type="submission" date="2022-07" db="EMBL/GenBank/DDBJ databases">
        <title>Phylogenomic reconstructions and comparative analyses of Kickxellomycotina fungi.</title>
        <authorList>
            <person name="Reynolds N.K."/>
            <person name="Stajich J.E."/>
            <person name="Barry K."/>
            <person name="Grigoriev I.V."/>
            <person name="Crous P."/>
            <person name="Smith M.E."/>
        </authorList>
    </citation>
    <scope>NUCLEOTIDE SEQUENCE</scope>
    <source>
        <strain evidence="1">Benny 63K</strain>
    </source>
</reference>
<keyword evidence="2" id="KW-1185">Reference proteome</keyword>
<accession>A0ACC1IK42</accession>
<keyword evidence="1" id="KW-0413">Isomerase</keyword>
<dbReference type="EC" id="5.4.99.45" evidence="1"/>
<evidence type="ECO:0000313" key="1">
    <source>
        <dbReference type="EMBL" id="KAJ1892327.1"/>
    </source>
</evidence>
<name>A0ACC1IK42_9FUNG</name>
<sequence>MRLFGIQQLSRSVLADQRKQRNVQKAALQAMDYDSWTKEALVERVRQLEHQKAIKPRWGNGKKNTSSGNTSGSDMSSLEPKRKKQRKPDFDFSRFPQRKVALKFSYFGWPYHGLARQGNALSDEEKKRVEEQYPTIEGELFKALAQCKLIVNEAQCGYSRCGRTDRGVSGFGQVVALYVRSNGRFLADGEMAEGAMEDEHNGRRYVVPENERELPYVSMLNKSLPQEIRVLAWAPVAESFDARFSCRARFYRYFFNEAGLDVALMRAAAQRYLGTHDFRNFCRLDPAKQIGNFERTVLAIDITPVPQAVPFIGDAQAGEGRWWQLELRGSAFLWHQVRCMMAILFHIGQGFESPEIIDQMMDVQTMSGKPEYEMAADTPLVLTDCRFDADAVKWIYVRCARDYGNMTVLDRTVLRQWEQMTTQSVISGALLQILRTTQVPVVSGTQVVQAAVPWDQQRAAIRKRFEDEGAGQALLGGGTVKHMRKYVPIATRNRAEPVEDRNRAWLARKMAHRAARESANAGGNVGEEQREDASGGDASGGDAEA</sequence>
<protein>
    <submittedName>
        <fullName evidence="1">Pseudouridine synthase deg1</fullName>
        <ecNumber evidence="1">5.4.99.45</ecNumber>
    </submittedName>
</protein>
<dbReference type="Proteomes" id="UP001150581">
    <property type="component" value="Unassembled WGS sequence"/>
</dbReference>
<dbReference type="EMBL" id="JANBPG010001013">
    <property type="protein sequence ID" value="KAJ1892327.1"/>
    <property type="molecule type" value="Genomic_DNA"/>
</dbReference>
<gene>
    <name evidence="1" type="primary">DEG1_1</name>
    <name evidence="1" type="ORF">LPJ66_006409</name>
</gene>
<comment type="caution">
    <text evidence="1">The sequence shown here is derived from an EMBL/GenBank/DDBJ whole genome shotgun (WGS) entry which is preliminary data.</text>
</comment>